<dbReference type="AlphaFoldDB" id="A0A7J7NV73"/>
<accession>A0A7J7NV73</accession>
<dbReference type="EMBL" id="JACGCM010000554">
    <property type="protein sequence ID" value="KAF6170950.1"/>
    <property type="molecule type" value="Genomic_DNA"/>
</dbReference>
<reference evidence="1 2" key="1">
    <citation type="journal article" date="2020" name="IScience">
        <title>Genome Sequencing of the Endangered Kingdonia uniflora (Circaeasteraceae, Ranunculales) Reveals Potential Mechanisms of Evolutionary Specialization.</title>
        <authorList>
            <person name="Sun Y."/>
            <person name="Deng T."/>
            <person name="Zhang A."/>
            <person name="Moore M.J."/>
            <person name="Landis J.B."/>
            <person name="Lin N."/>
            <person name="Zhang H."/>
            <person name="Zhang X."/>
            <person name="Huang J."/>
            <person name="Zhang X."/>
            <person name="Sun H."/>
            <person name="Wang H."/>
        </authorList>
    </citation>
    <scope>NUCLEOTIDE SEQUENCE [LARGE SCALE GENOMIC DNA]</scope>
    <source>
        <strain evidence="1">TB1705</strain>
        <tissue evidence="1">Leaf</tissue>
    </source>
</reference>
<organism evidence="1 2">
    <name type="scientific">Kingdonia uniflora</name>
    <dbReference type="NCBI Taxonomy" id="39325"/>
    <lineage>
        <taxon>Eukaryota</taxon>
        <taxon>Viridiplantae</taxon>
        <taxon>Streptophyta</taxon>
        <taxon>Embryophyta</taxon>
        <taxon>Tracheophyta</taxon>
        <taxon>Spermatophyta</taxon>
        <taxon>Magnoliopsida</taxon>
        <taxon>Ranunculales</taxon>
        <taxon>Circaeasteraceae</taxon>
        <taxon>Kingdonia</taxon>
    </lineage>
</organism>
<sequence length="66" mass="8103">MIRNKLRETWCRIKEHPKKNHTTIVTKNQIKNKYPNNKYLELEGFNFGLQIPGFNKPFVRFEIRRK</sequence>
<gene>
    <name evidence="1" type="ORF">GIB67_014767</name>
</gene>
<feature type="non-terminal residue" evidence="1">
    <location>
        <position position="66"/>
    </location>
</feature>
<evidence type="ECO:0000313" key="2">
    <source>
        <dbReference type="Proteomes" id="UP000541444"/>
    </source>
</evidence>
<protein>
    <submittedName>
        <fullName evidence="1">Uncharacterized protein</fullName>
    </submittedName>
</protein>
<dbReference type="Proteomes" id="UP000541444">
    <property type="component" value="Unassembled WGS sequence"/>
</dbReference>
<comment type="caution">
    <text evidence="1">The sequence shown here is derived from an EMBL/GenBank/DDBJ whole genome shotgun (WGS) entry which is preliminary data.</text>
</comment>
<evidence type="ECO:0000313" key="1">
    <source>
        <dbReference type="EMBL" id="KAF6170950.1"/>
    </source>
</evidence>
<proteinExistence type="predicted"/>
<name>A0A7J7NV73_9MAGN</name>
<keyword evidence="2" id="KW-1185">Reference proteome</keyword>